<dbReference type="PANTHER" id="PTHR10724">
    <property type="entry name" value="30S RIBOSOMAL PROTEIN S1"/>
    <property type="match status" value="1"/>
</dbReference>
<dbReference type="Pfam" id="PF17674">
    <property type="entry name" value="HHH_9"/>
    <property type="match status" value="1"/>
</dbReference>
<dbReference type="GO" id="GO:0006412">
    <property type="term" value="P:translation"/>
    <property type="evidence" value="ECO:0007669"/>
    <property type="project" value="TreeGrafter"/>
</dbReference>
<dbReference type="EMBL" id="DVOG01000095">
    <property type="protein sequence ID" value="HIV04240.1"/>
    <property type="molecule type" value="Genomic_DNA"/>
</dbReference>
<dbReference type="SUPFAM" id="SSF158832">
    <property type="entry name" value="Tex N-terminal region-like"/>
    <property type="match status" value="1"/>
</dbReference>
<dbReference type="Gene3D" id="1.10.3500.10">
    <property type="entry name" value="Tex N-terminal region-like"/>
    <property type="match status" value="1"/>
</dbReference>
<dbReference type="InterPro" id="IPR003029">
    <property type="entry name" value="S1_domain"/>
</dbReference>
<dbReference type="CDD" id="cd05685">
    <property type="entry name" value="S1_Tex"/>
    <property type="match status" value="1"/>
</dbReference>
<dbReference type="GO" id="GO:0006139">
    <property type="term" value="P:nucleobase-containing compound metabolic process"/>
    <property type="evidence" value="ECO:0007669"/>
    <property type="project" value="InterPro"/>
</dbReference>
<dbReference type="PROSITE" id="PS50126">
    <property type="entry name" value="S1"/>
    <property type="match status" value="1"/>
</dbReference>
<reference evidence="3" key="1">
    <citation type="submission" date="2020-10" db="EMBL/GenBank/DDBJ databases">
        <authorList>
            <person name="Gilroy R."/>
        </authorList>
    </citation>
    <scope>NUCLEOTIDE SEQUENCE</scope>
    <source>
        <strain evidence="3">10669</strain>
    </source>
</reference>
<dbReference type="InterPro" id="IPR012337">
    <property type="entry name" value="RNaseH-like_sf"/>
</dbReference>
<dbReference type="FunFam" id="1.10.150.310:FF:000001">
    <property type="entry name" value="RNA-binding transcriptional accessory protein"/>
    <property type="match status" value="1"/>
</dbReference>
<dbReference type="InterPro" id="IPR037027">
    <property type="entry name" value="YqgF/RNaseH-like_dom_sf"/>
</dbReference>
<dbReference type="SUPFAM" id="SSF47781">
    <property type="entry name" value="RuvA domain 2-like"/>
    <property type="match status" value="2"/>
</dbReference>
<protein>
    <submittedName>
        <fullName evidence="3">RNA-binding transcriptional accessory protein</fullName>
    </submittedName>
</protein>
<dbReference type="InterPro" id="IPR006641">
    <property type="entry name" value="YqgF/RNaseH-like_dom"/>
</dbReference>
<evidence type="ECO:0000256" key="1">
    <source>
        <dbReference type="SAM" id="MobiDB-lite"/>
    </source>
</evidence>
<dbReference type="InterPro" id="IPR050437">
    <property type="entry name" value="Ribos_protein_bS1-like"/>
</dbReference>
<dbReference type="SMART" id="SM00732">
    <property type="entry name" value="YqgFc"/>
    <property type="match status" value="1"/>
</dbReference>
<accession>A0A9D1T145</accession>
<dbReference type="PANTHER" id="PTHR10724:SF10">
    <property type="entry name" value="S1 RNA-BINDING DOMAIN-CONTAINING PROTEIN 1"/>
    <property type="match status" value="1"/>
</dbReference>
<dbReference type="Pfam" id="PF12836">
    <property type="entry name" value="HHH_3"/>
    <property type="match status" value="1"/>
</dbReference>
<dbReference type="InterPro" id="IPR055179">
    <property type="entry name" value="Tex-like_central_region"/>
</dbReference>
<dbReference type="InterPro" id="IPR018974">
    <property type="entry name" value="Tex-like_N"/>
</dbReference>
<evidence type="ECO:0000313" key="3">
    <source>
        <dbReference type="EMBL" id="HIV04240.1"/>
    </source>
</evidence>
<dbReference type="InterPro" id="IPR023323">
    <property type="entry name" value="Tex-like_dom_sf"/>
</dbReference>
<feature type="region of interest" description="Disordered" evidence="1">
    <location>
        <begin position="717"/>
        <end position="767"/>
    </location>
</feature>
<dbReference type="FunFam" id="3.30.420.140:FF:000001">
    <property type="entry name" value="RNA-binding transcriptional accessory protein"/>
    <property type="match status" value="1"/>
</dbReference>
<dbReference type="GO" id="GO:0003729">
    <property type="term" value="F:mRNA binding"/>
    <property type="evidence" value="ECO:0007669"/>
    <property type="project" value="UniProtKB-ARBA"/>
</dbReference>
<proteinExistence type="predicted"/>
<dbReference type="AlphaFoldDB" id="A0A9D1T145"/>
<dbReference type="GO" id="GO:0003735">
    <property type="term" value="F:structural constituent of ribosome"/>
    <property type="evidence" value="ECO:0007669"/>
    <property type="project" value="TreeGrafter"/>
</dbReference>
<comment type="caution">
    <text evidence="3">The sequence shown here is derived from an EMBL/GenBank/DDBJ whole genome shotgun (WGS) entry which is preliminary data.</text>
</comment>
<dbReference type="FunFam" id="1.10.10.650:FF:000001">
    <property type="entry name" value="S1 RNA-binding domain 1"/>
    <property type="match status" value="1"/>
</dbReference>
<feature type="domain" description="S1 motif" evidence="2">
    <location>
        <begin position="647"/>
        <end position="716"/>
    </location>
</feature>
<dbReference type="SMART" id="SM00316">
    <property type="entry name" value="S1"/>
    <property type="match status" value="1"/>
</dbReference>
<dbReference type="Pfam" id="PF16921">
    <property type="entry name" value="Tex_YqgF"/>
    <property type="match status" value="1"/>
</dbReference>
<dbReference type="FunFam" id="2.40.50.140:FF:000051">
    <property type="entry name" value="RNA-binding transcriptional accessory protein"/>
    <property type="match status" value="1"/>
</dbReference>
<dbReference type="Gene3D" id="3.30.420.140">
    <property type="entry name" value="YqgF/RNase H-like domain"/>
    <property type="match status" value="1"/>
</dbReference>
<reference evidence="3" key="2">
    <citation type="journal article" date="2021" name="PeerJ">
        <title>Extensive microbial diversity within the chicken gut microbiome revealed by metagenomics and culture.</title>
        <authorList>
            <person name="Gilroy R."/>
            <person name="Ravi A."/>
            <person name="Getino M."/>
            <person name="Pursley I."/>
            <person name="Horton D.L."/>
            <person name="Alikhan N.F."/>
            <person name="Baker D."/>
            <person name="Gharbi K."/>
            <person name="Hall N."/>
            <person name="Watson M."/>
            <person name="Adriaenssens E.M."/>
            <person name="Foster-Nyarko E."/>
            <person name="Jarju S."/>
            <person name="Secka A."/>
            <person name="Antonio M."/>
            <person name="Oren A."/>
            <person name="Chaudhuri R.R."/>
            <person name="La Ragione R."/>
            <person name="Hildebrand F."/>
            <person name="Pallen M.J."/>
        </authorList>
    </citation>
    <scope>NUCLEOTIDE SEQUENCE</scope>
    <source>
        <strain evidence="3">10669</strain>
    </source>
</reference>
<dbReference type="SUPFAM" id="SSF50249">
    <property type="entry name" value="Nucleic acid-binding proteins"/>
    <property type="match status" value="1"/>
</dbReference>
<organism evidence="3 4">
    <name type="scientific">Candidatus Spyradosoma merdigallinarum</name>
    <dbReference type="NCBI Taxonomy" id="2840950"/>
    <lineage>
        <taxon>Bacteria</taxon>
        <taxon>Pseudomonadati</taxon>
        <taxon>Verrucomicrobiota</taxon>
        <taxon>Opitutia</taxon>
        <taxon>Opitutia incertae sedis</taxon>
        <taxon>Candidatus Spyradosoma</taxon>
    </lineage>
</organism>
<feature type="compositionally biased region" description="Basic and acidic residues" evidence="1">
    <location>
        <begin position="717"/>
        <end position="727"/>
    </location>
</feature>
<evidence type="ECO:0000313" key="4">
    <source>
        <dbReference type="Proteomes" id="UP000886812"/>
    </source>
</evidence>
<dbReference type="Pfam" id="PF00575">
    <property type="entry name" value="S1"/>
    <property type="match status" value="1"/>
</dbReference>
<dbReference type="InterPro" id="IPR032639">
    <property type="entry name" value="Tex_YqgF"/>
</dbReference>
<dbReference type="InterPro" id="IPR010994">
    <property type="entry name" value="RuvA_2-like"/>
</dbReference>
<dbReference type="Gene3D" id="1.10.10.650">
    <property type="entry name" value="RuvA domain 2-like"/>
    <property type="match status" value="1"/>
</dbReference>
<dbReference type="InterPro" id="IPR041692">
    <property type="entry name" value="HHH_9"/>
</dbReference>
<dbReference type="Pfam" id="PF09371">
    <property type="entry name" value="Tex_N"/>
    <property type="match status" value="1"/>
</dbReference>
<gene>
    <name evidence="3" type="ORF">IAC75_03710</name>
</gene>
<dbReference type="Gene3D" id="2.40.50.140">
    <property type="entry name" value="Nucleic acid-binding proteins"/>
    <property type="match status" value="1"/>
</dbReference>
<dbReference type="Pfam" id="PF22706">
    <property type="entry name" value="Tex_central_region"/>
    <property type="match status" value="1"/>
</dbReference>
<dbReference type="SUPFAM" id="SSF53098">
    <property type="entry name" value="Ribonuclease H-like"/>
    <property type="match status" value="1"/>
</dbReference>
<dbReference type="Proteomes" id="UP000886812">
    <property type="component" value="Unassembled WGS sequence"/>
</dbReference>
<sequence length="767" mass="83001">MTETFSENTAAHARRIAQELGLAVGRAAAVVGLLDGGATVPFIARYRKEATGEMDEVQIAAVRDRLEQLRELDARRASILKSLAENGHLLPALEAAVKKAGTPTELEDLYAPYKPKRRTRATAARERGLEPLADFVFGNQDVDPAAEAAKFVSEEKGVPDAAAALAGARDIIAERVSEDKDARASCRELFEKTAVLSSAVIRGKEEEGAKFRDYFEWKEPLAAAPSHRVLAIRRGEKEGFLFFRITVDEDAAVSRLERLFVRGNGGGGNAVREAVRDAWKRLLGPSLETEARLKSKEKADEEAIRVFAANAVELLMAPALGQKSVLALDPGFRTGCKLVVLDAQGKLLHHEVVFPTAGSPRQREDAGTRLRVLCSQFKVQAIAIGNGTASRETELFVRECGLPADVPVVVVNESGASIYSASEAAREEFPNEDITVRGAVSIGRRLMDPLAELVKIDPKSIGVGQYQHDVNQTALKRALDDTVVSCVNRVGVEVNTASKQLLSYVSGLNAGIAAEIVAYRDAHGAFRSRGELKRVPRLGEKTFEQCAGFLRIRGGEHPLDASAVHPERYALVERMAKDLGADVSALLADGGLRSRIRPEKYVSEDAGLPTLRDILGELEKPGRDPREKFEAFSFKEGVREISDLKEGMRLPGIVTNVTAFGAFVDVGVHQDGLVHVSQLSDRFVSNPADVVKVGQRVSVVVTEVDAARSRIGLSMKTRPEKASRGVRESFSGCVSRSRRGVDAGTPRRHSSGGRGGSSFGSLGDFFK</sequence>
<dbReference type="InterPro" id="IPR012340">
    <property type="entry name" value="NA-bd_OB-fold"/>
</dbReference>
<dbReference type="InterPro" id="IPR044146">
    <property type="entry name" value="S1_Tex"/>
</dbReference>
<dbReference type="GO" id="GO:0005737">
    <property type="term" value="C:cytoplasm"/>
    <property type="evidence" value="ECO:0007669"/>
    <property type="project" value="UniProtKB-ARBA"/>
</dbReference>
<dbReference type="Gene3D" id="1.10.150.310">
    <property type="entry name" value="Tex RuvX-like domain-like"/>
    <property type="match status" value="1"/>
</dbReference>
<name>A0A9D1T145_9BACT</name>
<dbReference type="InterPro" id="IPR023319">
    <property type="entry name" value="Tex-like_HTH_dom_sf"/>
</dbReference>
<evidence type="ECO:0000259" key="2">
    <source>
        <dbReference type="PROSITE" id="PS50126"/>
    </source>
</evidence>